<feature type="compositionally biased region" description="Acidic residues" evidence="6">
    <location>
        <begin position="537"/>
        <end position="548"/>
    </location>
</feature>
<sequence>MPLVVPALRLFMVFMNVYDTYKTLKIPPRRKGGPPSIRAMTQRKRDLKGCLAVWVVWCCLATYERTFDRFISFIVPFYSEIKSVTLLFLLLTRAKGAEPLYLHILRPLIKPYVDTLDPLLDLARDIGDFLFALSQVPLNHVLSLCSGLPWHTDENESAADFSENTPELSTTRSSSDSSIPIVAKACATVDSNPRVAEKRSVGVRSVSDNRVRPKSRQPPVDSYESMSLRVRHSKSSSMTTLPHYPNNTVGRIHARPPISNTRKAAYQIWYPSPPAYEEEHRRSRSSIGRSEIANVSTPNFANPPPAVVVSEPTDEDWRGYPPFPSAYPPTPLTASHSLSGATLSGQDNSINSPSGQITVISPIPEDTLMDHSQDFDVSLQQAHEPRSPSSSSCSSDANSSLQVHPSIDGFQSSGGVGSQDENKDAYMDDDDDDFDVTLRTPRRSFPSSVTSNASSSVASLPSALTTASSLRTSSSSESTRSLQTSDSSHYAGQKRPYPTVTMASRTAAVGAISRNTMCGKATTAPSYENDLGSGPSETDDDSDDSDEDSGAKRRRILEPTRRTTYLRPTAKPTTNVRKHPLTTRNFPASARGKINAPVPKSGTRGGSRAAPQTVGVASRGDTLRGQTRRSTSKLPSQDAETYPRTVTARNKT</sequence>
<evidence type="ECO:0000256" key="4">
    <source>
        <dbReference type="ARBA" id="ARBA00022989"/>
    </source>
</evidence>
<reference evidence="7" key="1">
    <citation type="journal article" date="2020" name="New Phytol.">
        <title>Comparative genomics reveals dynamic genome evolution in host specialist ectomycorrhizal fungi.</title>
        <authorList>
            <person name="Lofgren L.A."/>
            <person name="Nguyen N.H."/>
            <person name="Vilgalys R."/>
            <person name="Ruytinx J."/>
            <person name="Liao H.L."/>
            <person name="Branco S."/>
            <person name="Kuo A."/>
            <person name="LaButti K."/>
            <person name="Lipzen A."/>
            <person name="Andreopoulos W."/>
            <person name="Pangilinan J."/>
            <person name="Riley R."/>
            <person name="Hundley H."/>
            <person name="Na H."/>
            <person name="Barry K."/>
            <person name="Grigoriev I.V."/>
            <person name="Stajich J.E."/>
            <person name="Kennedy P.G."/>
        </authorList>
    </citation>
    <scope>NUCLEOTIDE SEQUENCE</scope>
    <source>
        <strain evidence="7">DOB743</strain>
    </source>
</reference>
<feature type="compositionally biased region" description="Polar residues" evidence="6">
    <location>
        <begin position="235"/>
        <end position="249"/>
    </location>
</feature>
<evidence type="ECO:0000256" key="2">
    <source>
        <dbReference type="ARBA" id="ARBA00008573"/>
    </source>
</evidence>
<evidence type="ECO:0000313" key="8">
    <source>
        <dbReference type="Proteomes" id="UP000714275"/>
    </source>
</evidence>
<feature type="region of interest" description="Disordered" evidence="6">
    <location>
        <begin position="379"/>
        <end position="499"/>
    </location>
</feature>
<keyword evidence="8" id="KW-1185">Reference proteome</keyword>
<dbReference type="OrthoDB" id="434647at2759"/>
<keyword evidence="5" id="KW-0472">Membrane</keyword>
<evidence type="ECO:0000256" key="1">
    <source>
        <dbReference type="ARBA" id="ARBA00004141"/>
    </source>
</evidence>
<dbReference type="Pfam" id="PF03134">
    <property type="entry name" value="TB2_DP1_HVA22"/>
    <property type="match status" value="1"/>
</dbReference>
<dbReference type="InterPro" id="IPR004345">
    <property type="entry name" value="TB2_DP1_HVA22"/>
</dbReference>
<feature type="region of interest" description="Disordered" evidence="6">
    <location>
        <begin position="520"/>
        <end position="652"/>
    </location>
</feature>
<feature type="compositionally biased region" description="Pro residues" evidence="6">
    <location>
        <begin position="321"/>
        <end position="331"/>
    </location>
</feature>
<feature type="compositionally biased region" description="Low complexity" evidence="6">
    <location>
        <begin position="444"/>
        <end position="488"/>
    </location>
</feature>
<dbReference type="GO" id="GO:0016020">
    <property type="term" value="C:membrane"/>
    <property type="evidence" value="ECO:0007669"/>
    <property type="project" value="UniProtKB-SubCell"/>
</dbReference>
<name>A0A9P7A7R5_9AGAM</name>
<evidence type="ECO:0000256" key="3">
    <source>
        <dbReference type="ARBA" id="ARBA00022692"/>
    </source>
</evidence>
<proteinExistence type="inferred from homology"/>
<comment type="similarity">
    <text evidence="2">Belongs to the DP1 family.</text>
</comment>
<dbReference type="PANTHER" id="PTHR12300:SF161">
    <property type="entry name" value="RECEPTOR EXPRESSION-ENHANCING PROTEIN"/>
    <property type="match status" value="1"/>
</dbReference>
<comment type="caution">
    <text evidence="7">The sequence shown here is derived from an EMBL/GenBank/DDBJ whole genome shotgun (WGS) entry which is preliminary data.</text>
</comment>
<feature type="region of interest" description="Disordered" evidence="6">
    <location>
        <begin position="294"/>
        <end position="360"/>
    </location>
</feature>
<feature type="compositionally biased region" description="Low complexity" evidence="6">
    <location>
        <begin position="387"/>
        <end position="400"/>
    </location>
</feature>
<keyword evidence="4" id="KW-1133">Transmembrane helix</keyword>
<evidence type="ECO:0000256" key="5">
    <source>
        <dbReference type="ARBA" id="ARBA00023136"/>
    </source>
</evidence>
<keyword evidence="3" id="KW-0812">Transmembrane</keyword>
<dbReference type="EMBL" id="JABBWD010000002">
    <property type="protein sequence ID" value="KAG1783026.1"/>
    <property type="molecule type" value="Genomic_DNA"/>
</dbReference>
<accession>A0A9P7A7R5</accession>
<dbReference type="PANTHER" id="PTHR12300">
    <property type="entry name" value="HVA22-LIKE PROTEINS"/>
    <property type="match status" value="1"/>
</dbReference>
<gene>
    <name evidence="7" type="ORF">EV702DRAFT_1059685</name>
</gene>
<organism evidence="7 8">
    <name type="scientific">Suillus placidus</name>
    <dbReference type="NCBI Taxonomy" id="48579"/>
    <lineage>
        <taxon>Eukaryota</taxon>
        <taxon>Fungi</taxon>
        <taxon>Dikarya</taxon>
        <taxon>Basidiomycota</taxon>
        <taxon>Agaricomycotina</taxon>
        <taxon>Agaricomycetes</taxon>
        <taxon>Agaricomycetidae</taxon>
        <taxon>Boletales</taxon>
        <taxon>Suillineae</taxon>
        <taxon>Suillaceae</taxon>
        <taxon>Suillus</taxon>
    </lineage>
</organism>
<feature type="region of interest" description="Disordered" evidence="6">
    <location>
        <begin position="197"/>
        <end position="254"/>
    </location>
</feature>
<comment type="subcellular location">
    <subcellularLocation>
        <location evidence="1">Membrane</location>
        <topology evidence="1">Multi-pass membrane protein</topology>
    </subcellularLocation>
</comment>
<evidence type="ECO:0000256" key="6">
    <source>
        <dbReference type="SAM" id="MobiDB-lite"/>
    </source>
</evidence>
<dbReference type="Proteomes" id="UP000714275">
    <property type="component" value="Unassembled WGS sequence"/>
</dbReference>
<evidence type="ECO:0000313" key="7">
    <source>
        <dbReference type="EMBL" id="KAG1783026.1"/>
    </source>
</evidence>
<protein>
    <recommendedName>
        <fullName evidence="9">Protein YOP1</fullName>
    </recommendedName>
</protein>
<feature type="compositionally biased region" description="Polar residues" evidence="6">
    <location>
        <begin position="332"/>
        <end position="359"/>
    </location>
</feature>
<dbReference type="AlphaFoldDB" id="A0A9P7A7R5"/>
<evidence type="ECO:0008006" key="9">
    <source>
        <dbReference type="Google" id="ProtNLM"/>
    </source>
</evidence>